<gene>
    <name evidence="1" type="ORF">EPJ71_01905</name>
</gene>
<name>A0ABY3KBX9_9SPIR</name>
<protein>
    <submittedName>
        <fullName evidence="1">Uncharacterized protein</fullName>
    </submittedName>
</protein>
<sequence length="199" mass="22341">MQKLNINLVKTFLTSINFDSLSRKIKNPCLVINKNLFQKENLKMKNSKNKKLFTYMVVGALVMALSISCKSNEVPQETGSTSSNHPYQGTYTNTIYNDSATVTINNNGTCTITGKAHFTSSSMEYADFSITVTKWWYYYPESGSSITYRAGSSWEKSEATINSPATDYFDVSYYTDSGELGISFGPEGKRYWTGNLTKQ</sequence>
<dbReference type="RefSeq" id="WP_147748282.1">
    <property type="nucleotide sequence ID" value="NZ_SAXZ01000002.1"/>
</dbReference>
<proteinExistence type="predicted"/>
<evidence type="ECO:0000313" key="2">
    <source>
        <dbReference type="Proteomes" id="UP000322659"/>
    </source>
</evidence>
<reference evidence="1 2" key="1">
    <citation type="journal article" date="1992" name="Lakartidningen">
        <title>[Penicillin V and not amoxicillin is the first choice preparation in acute otitis].</title>
        <authorList>
            <person name="Kamme C."/>
            <person name="Lundgren K."/>
            <person name="Prellner K."/>
        </authorList>
    </citation>
    <scope>NUCLEOTIDE SEQUENCE [LARGE SCALE GENOMIC DNA]</scope>
    <source>
        <strain evidence="1 2">PC5099IV</strain>
    </source>
</reference>
<keyword evidence="2" id="KW-1185">Reference proteome</keyword>
<organism evidence="1 2">
    <name type="scientific">Brachyspira aalborgi</name>
    <dbReference type="NCBI Taxonomy" id="29522"/>
    <lineage>
        <taxon>Bacteria</taxon>
        <taxon>Pseudomonadati</taxon>
        <taxon>Spirochaetota</taxon>
        <taxon>Spirochaetia</taxon>
        <taxon>Brachyspirales</taxon>
        <taxon>Brachyspiraceae</taxon>
        <taxon>Brachyspira</taxon>
    </lineage>
</organism>
<accession>A0ABY3KBX9</accession>
<dbReference type="EMBL" id="SAXZ01000002">
    <property type="protein sequence ID" value="TXJ34009.1"/>
    <property type="molecule type" value="Genomic_DNA"/>
</dbReference>
<dbReference type="Proteomes" id="UP000322659">
    <property type="component" value="Unassembled WGS sequence"/>
</dbReference>
<evidence type="ECO:0000313" key="1">
    <source>
        <dbReference type="EMBL" id="TXJ34009.1"/>
    </source>
</evidence>
<comment type="caution">
    <text evidence="1">The sequence shown here is derived from an EMBL/GenBank/DDBJ whole genome shotgun (WGS) entry which is preliminary data.</text>
</comment>